<gene>
    <name evidence="1" type="ORF">EJ05DRAFT_474066</name>
</gene>
<keyword evidence="2" id="KW-1185">Reference proteome</keyword>
<dbReference type="GeneID" id="54484581"/>
<reference evidence="1" key="1">
    <citation type="journal article" date="2020" name="Stud. Mycol.">
        <title>101 Dothideomycetes genomes: a test case for predicting lifestyles and emergence of pathogens.</title>
        <authorList>
            <person name="Haridas S."/>
            <person name="Albert R."/>
            <person name="Binder M."/>
            <person name="Bloem J."/>
            <person name="Labutti K."/>
            <person name="Salamov A."/>
            <person name="Andreopoulos B."/>
            <person name="Baker S."/>
            <person name="Barry K."/>
            <person name="Bills G."/>
            <person name="Bluhm B."/>
            <person name="Cannon C."/>
            <person name="Castanera R."/>
            <person name="Culley D."/>
            <person name="Daum C."/>
            <person name="Ezra D."/>
            <person name="Gonzalez J."/>
            <person name="Henrissat B."/>
            <person name="Kuo A."/>
            <person name="Liang C."/>
            <person name="Lipzen A."/>
            <person name="Lutzoni F."/>
            <person name="Magnuson J."/>
            <person name="Mondo S."/>
            <person name="Nolan M."/>
            <person name="Ohm R."/>
            <person name="Pangilinan J."/>
            <person name="Park H.-J."/>
            <person name="Ramirez L."/>
            <person name="Alfaro M."/>
            <person name="Sun H."/>
            <person name="Tritt A."/>
            <person name="Yoshinaga Y."/>
            <person name="Zwiers L.-H."/>
            <person name="Turgeon B."/>
            <person name="Goodwin S."/>
            <person name="Spatafora J."/>
            <person name="Crous P."/>
            <person name="Grigoriev I."/>
        </authorList>
    </citation>
    <scope>NUCLEOTIDE SEQUENCE</scope>
    <source>
        <strain evidence="1">CBS 121739</strain>
    </source>
</reference>
<organism evidence="1 2">
    <name type="scientific">Pseudovirgaria hyperparasitica</name>
    <dbReference type="NCBI Taxonomy" id="470096"/>
    <lineage>
        <taxon>Eukaryota</taxon>
        <taxon>Fungi</taxon>
        <taxon>Dikarya</taxon>
        <taxon>Ascomycota</taxon>
        <taxon>Pezizomycotina</taxon>
        <taxon>Dothideomycetes</taxon>
        <taxon>Dothideomycetes incertae sedis</taxon>
        <taxon>Acrospermales</taxon>
        <taxon>Acrospermaceae</taxon>
        <taxon>Pseudovirgaria</taxon>
    </lineage>
</organism>
<evidence type="ECO:0000313" key="1">
    <source>
        <dbReference type="EMBL" id="KAF2760164.1"/>
    </source>
</evidence>
<dbReference type="SUPFAM" id="SSF53335">
    <property type="entry name" value="S-adenosyl-L-methionine-dependent methyltransferases"/>
    <property type="match status" value="1"/>
</dbReference>
<dbReference type="AlphaFoldDB" id="A0A6A6WDN0"/>
<evidence type="ECO:0000313" key="2">
    <source>
        <dbReference type="Proteomes" id="UP000799437"/>
    </source>
</evidence>
<proteinExistence type="predicted"/>
<dbReference type="Gene3D" id="3.40.50.150">
    <property type="entry name" value="Vaccinia Virus protein VP39"/>
    <property type="match status" value="1"/>
</dbReference>
<name>A0A6A6WDN0_9PEZI</name>
<dbReference type="Proteomes" id="UP000799437">
    <property type="component" value="Unassembled WGS sequence"/>
</dbReference>
<protein>
    <recommendedName>
        <fullName evidence="3">S-adenosyl-L-methionine-dependent methyltransferase</fullName>
    </recommendedName>
</protein>
<accession>A0A6A6WDN0</accession>
<dbReference type="EMBL" id="ML996568">
    <property type="protein sequence ID" value="KAF2760164.1"/>
    <property type="molecule type" value="Genomic_DNA"/>
</dbReference>
<dbReference type="RefSeq" id="XP_033602615.1">
    <property type="nucleotide sequence ID" value="XM_033743527.1"/>
</dbReference>
<evidence type="ECO:0008006" key="3">
    <source>
        <dbReference type="Google" id="ProtNLM"/>
    </source>
</evidence>
<dbReference type="InterPro" id="IPR029063">
    <property type="entry name" value="SAM-dependent_MTases_sf"/>
</dbReference>
<dbReference type="OrthoDB" id="5148011at2759"/>
<sequence>MAAFSTLSSLYRFLLSTFQPSLPPPEASKMGTVNVQNFDYHQFRHYVLDEIPEQFATEDLMLAAGRIIHGDATLWRLFGLDAHQLAQEGVKIRCRTLVECMMDGMARTVAQDINKIVQESASASTTATLAVYDLFCGSGNFSFHLSEQINCTLLASEMDPNVYSNLNDNFKQLGVFDQTQDRTLQIENCSYADLLKTRKAASGPEVYIVDPPFGSAFSDAGMDFTKTDPSLPQILEDIRPSNRGVPVFVVLKGTDNVVQPAFDDIWIGGELLAKISVKPELPFGKNAVFYVYRYGSL</sequence>